<comment type="pathway">
    <text evidence="1">Antibiotic biosynthesis; vancomycin biosynthesis.</text>
</comment>
<dbReference type="Pfam" id="PF03033">
    <property type="entry name" value="Glyco_transf_28"/>
    <property type="match status" value="1"/>
</dbReference>
<dbReference type="Pfam" id="PF06722">
    <property type="entry name" value="EryCIII-like_C"/>
    <property type="match status" value="1"/>
</dbReference>
<evidence type="ECO:0000256" key="1">
    <source>
        <dbReference type="ARBA" id="ARBA00004660"/>
    </source>
</evidence>
<keyword evidence="6" id="KW-1185">Reference proteome</keyword>
<dbReference type="PATRIC" id="fig|909613.9.peg.4108"/>
<dbReference type="CDD" id="cd03784">
    <property type="entry name" value="GT1_Gtf-like"/>
    <property type="match status" value="1"/>
</dbReference>
<dbReference type="Gene3D" id="3.40.50.2000">
    <property type="entry name" value="Glycogen Phosphorylase B"/>
    <property type="match status" value="2"/>
</dbReference>
<dbReference type="eggNOG" id="COG1819">
    <property type="taxonomic scope" value="Bacteria"/>
</dbReference>
<dbReference type="STRING" id="909613.UO65_4107"/>
<comment type="caution">
    <text evidence="5">The sequence shown here is derived from an EMBL/GenBank/DDBJ whole genome shotgun (WGS) entry which is preliminary data.</text>
</comment>
<dbReference type="EMBL" id="AYXG01000149">
    <property type="protein sequence ID" value="EWC60608.1"/>
    <property type="molecule type" value="Genomic_DNA"/>
</dbReference>
<dbReference type="Proteomes" id="UP000019277">
    <property type="component" value="Unassembled WGS sequence"/>
</dbReference>
<dbReference type="GO" id="GO:0005975">
    <property type="term" value="P:carbohydrate metabolic process"/>
    <property type="evidence" value="ECO:0007669"/>
    <property type="project" value="InterPro"/>
</dbReference>
<keyword evidence="2" id="KW-0045">Antibiotic biosynthesis</keyword>
<dbReference type="GO" id="GO:0016758">
    <property type="term" value="F:hexosyltransferase activity"/>
    <property type="evidence" value="ECO:0007669"/>
    <property type="project" value="InterPro"/>
</dbReference>
<evidence type="ECO:0000256" key="2">
    <source>
        <dbReference type="ARBA" id="ARBA00023194"/>
    </source>
</evidence>
<protein>
    <submittedName>
        <fullName evidence="5">UDP-glucose:sterol glucosyltransferase</fullName>
    </submittedName>
</protein>
<name>W7IJR9_9PSEU</name>
<dbReference type="OrthoDB" id="3253247at2"/>
<evidence type="ECO:0000259" key="4">
    <source>
        <dbReference type="Pfam" id="PF06722"/>
    </source>
</evidence>
<accession>W7IJR9</accession>
<reference evidence="5 6" key="1">
    <citation type="journal article" date="2014" name="Genome Announc.">
        <title>Draft Genome Sequence of the Antitrypanosomally Active Sponge-Associated Bacterium Actinokineospora sp. Strain EG49.</title>
        <authorList>
            <person name="Harjes J."/>
            <person name="Ryu T."/>
            <person name="Abdelmohsen U.R."/>
            <person name="Moitinho-Silva L."/>
            <person name="Horn H."/>
            <person name="Ravasi T."/>
            <person name="Hentschel U."/>
        </authorList>
    </citation>
    <scope>NUCLEOTIDE SEQUENCE [LARGE SCALE GENOMIC DNA]</scope>
    <source>
        <strain evidence="5 6">EG49</strain>
    </source>
</reference>
<dbReference type="InterPro" id="IPR002213">
    <property type="entry name" value="UDP_glucos_trans"/>
</dbReference>
<evidence type="ECO:0000259" key="3">
    <source>
        <dbReference type="Pfam" id="PF03033"/>
    </source>
</evidence>
<dbReference type="UniPathway" id="UPA00162"/>
<sequence>MRVTILTVGSRGDVEPFLALSRGLLAAGHDPVIATLAEFEPMVTGAGIPFALLPGNSRAVLAGPEGQALMAERNPFRLIERMRAVIGPALLEAHPAAEEACAGADLVVHHTMAVFGITIAERLGVPSVAAHLFPNSPTREFPMVAMPSAVPAALNRLTWRIAESLPWRAFRPLLDTRRAVLGMPPLPRRPLSRWPTGAPARLYGFSPAVVPPPADWRADDHVTGYWFTEPGAYTPPQELVDFLAAGPPPVYLGFGSASGGSPGETAELLLSAARANGLRAVLHTGWAGLSATAEDTLTIDDVPHWWLFPRVRAAVHHGGAGTTAAALRAGIPSVVVPFFADQFFWGRQVVELSVGAVTATRDRVTGPELAEALRTALTRAPRARELAAELAAEDGVATAVEVLESVVR</sequence>
<evidence type="ECO:0000313" key="6">
    <source>
        <dbReference type="Proteomes" id="UP000019277"/>
    </source>
</evidence>
<keyword evidence="5" id="KW-0808">Transferase</keyword>
<feature type="domain" description="Erythromycin biosynthesis protein CIII-like C-terminal" evidence="4">
    <location>
        <begin position="294"/>
        <end position="394"/>
    </location>
</feature>
<dbReference type="GO" id="GO:0033072">
    <property type="term" value="P:vancomycin biosynthetic process"/>
    <property type="evidence" value="ECO:0007669"/>
    <property type="project" value="UniProtKB-UniPathway"/>
</dbReference>
<dbReference type="InterPro" id="IPR004276">
    <property type="entry name" value="GlycoTrans_28_N"/>
</dbReference>
<dbReference type="GO" id="GO:0008194">
    <property type="term" value="F:UDP-glycosyltransferase activity"/>
    <property type="evidence" value="ECO:0007669"/>
    <property type="project" value="InterPro"/>
</dbReference>
<dbReference type="RefSeq" id="WP_035284926.1">
    <property type="nucleotide sequence ID" value="NZ_AYXG01000149.1"/>
</dbReference>
<gene>
    <name evidence="5" type="ORF">UO65_4107</name>
</gene>
<proteinExistence type="predicted"/>
<dbReference type="PANTHER" id="PTHR48050">
    <property type="entry name" value="STEROL 3-BETA-GLUCOSYLTRANSFERASE"/>
    <property type="match status" value="1"/>
</dbReference>
<dbReference type="PANTHER" id="PTHR48050:SF13">
    <property type="entry name" value="STEROL 3-BETA-GLUCOSYLTRANSFERASE UGT80A2"/>
    <property type="match status" value="1"/>
</dbReference>
<feature type="domain" description="Glycosyltransferase family 28 N-terminal" evidence="3">
    <location>
        <begin position="3"/>
        <end position="141"/>
    </location>
</feature>
<dbReference type="AlphaFoldDB" id="W7IJR9"/>
<organism evidence="5 6">
    <name type="scientific">Actinokineospora spheciospongiae</name>
    <dbReference type="NCBI Taxonomy" id="909613"/>
    <lineage>
        <taxon>Bacteria</taxon>
        <taxon>Bacillati</taxon>
        <taxon>Actinomycetota</taxon>
        <taxon>Actinomycetes</taxon>
        <taxon>Pseudonocardiales</taxon>
        <taxon>Pseudonocardiaceae</taxon>
        <taxon>Actinokineospora</taxon>
    </lineage>
</organism>
<evidence type="ECO:0000313" key="5">
    <source>
        <dbReference type="EMBL" id="EWC60608.1"/>
    </source>
</evidence>
<dbReference type="InterPro" id="IPR050426">
    <property type="entry name" value="Glycosyltransferase_28"/>
</dbReference>
<dbReference type="InterPro" id="IPR010610">
    <property type="entry name" value="EryCIII-like_C"/>
</dbReference>
<dbReference type="SUPFAM" id="SSF53756">
    <property type="entry name" value="UDP-Glycosyltransferase/glycogen phosphorylase"/>
    <property type="match status" value="1"/>
</dbReference>
<dbReference type="FunFam" id="3.40.50.2000:FF:000009">
    <property type="entry name" value="Sterol 3-beta-glucosyltransferase UGT80A2"/>
    <property type="match status" value="1"/>
</dbReference>